<evidence type="ECO:0000256" key="3">
    <source>
        <dbReference type="ARBA" id="ARBA00022801"/>
    </source>
</evidence>
<dbReference type="CDD" id="cd07326">
    <property type="entry name" value="M56_BlaR1_MecR1_like"/>
    <property type="match status" value="1"/>
</dbReference>
<feature type="transmembrane region" description="Helical" evidence="7">
    <location>
        <begin position="34"/>
        <end position="55"/>
    </location>
</feature>
<evidence type="ECO:0000259" key="8">
    <source>
        <dbReference type="Pfam" id="PF01435"/>
    </source>
</evidence>
<keyword evidence="1 6" id="KW-0645">Protease</keyword>
<evidence type="ECO:0000256" key="1">
    <source>
        <dbReference type="ARBA" id="ARBA00022670"/>
    </source>
</evidence>
<dbReference type="PANTHER" id="PTHR34978:SF3">
    <property type="entry name" value="SLR0241 PROTEIN"/>
    <property type="match status" value="1"/>
</dbReference>
<keyword evidence="10" id="KW-1185">Reference proteome</keyword>
<keyword evidence="2" id="KW-0479">Metal-binding</keyword>
<sequence length="310" mass="33081">MTVLLLAGFAALLAAGCAPRLARAGWVVRAPGLALFVWQMLCAATLLSVVLAGLASMLHWGDADDVVCTAWRLCLDALFGHHGRPAQAVAGTGAALLVAMWARLLHAGWRVIGTERAQGRRLRTMMRLLGSRLPALDATVMPSPHPAAYLVPGGHRHVVITSGALRHLTADQVHAVMAHERAHATGRHYWLLRTVRMLHRAFPRVPMSILAHAQVCRLVELRADEVATRSNRPLTLARALVTMAETRAAGTGDATVLAVDGGDTAERLERLLRPPAPLPRATARALGVSAALLPAVPVALAVLDRCLALH</sequence>
<dbReference type="Proteomes" id="UP001059617">
    <property type="component" value="Chromosome"/>
</dbReference>
<dbReference type="Gene3D" id="3.30.2010.10">
    <property type="entry name" value="Metalloproteases ('zincins'), catalytic domain"/>
    <property type="match status" value="1"/>
</dbReference>
<comment type="similarity">
    <text evidence="6">Belongs to the peptidase M48 family.</text>
</comment>
<evidence type="ECO:0000256" key="5">
    <source>
        <dbReference type="ARBA" id="ARBA00023049"/>
    </source>
</evidence>
<dbReference type="EMBL" id="CP073720">
    <property type="protein sequence ID" value="UWP78897.1"/>
    <property type="molecule type" value="Genomic_DNA"/>
</dbReference>
<keyword evidence="7" id="KW-1133">Transmembrane helix</keyword>
<proteinExistence type="inferred from homology"/>
<protein>
    <submittedName>
        <fullName evidence="9">M56 family metallopeptidase</fullName>
    </submittedName>
</protein>
<dbReference type="InterPro" id="IPR052173">
    <property type="entry name" value="Beta-lactam_resp_regulator"/>
</dbReference>
<evidence type="ECO:0000256" key="7">
    <source>
        <dbReference type="SAM" id="Phobius"/>
    </source>
</evidence>
<name>A0ABY5VP23_9ACTN</name>
<keyword evidence="5 6" id="KW-0482">Metalloprotease</keyword>
<keyword evidence="3 6" id="KW-0378">Hydrolase</keyword>
<reference evidence="9" key="1">
    <citation type="submission" date="2021-04" db="EMBL/GenBank/DDBJ databases">
        <authorList>
            <person name="Hartkoorn R.C."/>
            <person name="Beaudoing E."/>
            <person name="Hot D."/>
        </authorList>
    </citation>
    <scope>NUCLEOTIDE SEQUENCE</scope>
    <source>
        <strain evidence="9">NRRL B-16292</strain>
    </source>
</reference>
<evidence type="ECO:0000256" key="6">
    <source>
        <dbReference type="RuleBase" id="RU003983"/>
    </source>
</evidence>
<dbReference type="PANTHER" id="PTHR34978">
    <property type="entry name" value="POSSIBLE SENSOR-TRANSDUCER PROTEIN BLAR"/>
    <property type="match status" value="1"/>
</dbReference>
<evidence type="ECO:0000313" key="9">
    <source>
        <dbReference type="EMBL" id="UWP78897.1"/>
    </source>
</evidence>
<dbReference type="Pfam" id="PF01435">
    <property type="entry name" value="Peptidase_M48"/>
    <property type="match status" value="1"/>
</dbReference>
<comment type="cofactor">
    <cofactor evidence="6">
        <name>Zn(2+)</name>
        <dbReference type="ChEBI" id="CHEBI:29105"/>
    </cofactor>
    <text evidence="6">Binds 1 zinc ion per subunit.</text>
</comment>
<keyword evidence="4 6" id="KW-0862">Zinc</keyword>
<dbReference type="RefSeq" id="WP_259856328.1">
    <property type="nucleotide sequence ID" value="NZ_CP073720.1"/>
</dbReference>
<accession>A0ABY5VP23</accession>
<keyword evidence="7" id="KW-0812">Transmembrane</keyword>
<feature type="domain" description="Peptidase M48" evidence="8">
    <location>
        <begin position="121"/>
        <end position="191"/>
    </location>
</feature>
<keyword evidence="7" id="KW-0472">Membrane</keyword>
<dbReference type="InterPro" id="IPR001915">
    <property type="entry name" value="Peptidase_M48"/>
</dbReference>
<gene>
    <name evidence="9" type="ORF">Dfulv_27410</name>
</gene>
<evidence type="ECO:0000256" key="4">
    <source>
        <dbReference type="ARBA" id="ARBA00022833"/>
    </source>
</evidence>
<reference evidence="9" key="2">
    <citation type="submission" date="2022-09" db="EMBL/GenBank/DDBJ databases">
        <title>Biosynthetic gene clusters of Dactylosporangioum fulvum.</title>
        <authorList>
            <person name="Caradec T."/>
        </authorList>
    </citation>
    <scope>NUCLEOTIDE SEQUENCE</scope>
    <source>
        <strain evidence="9">NRRL B-16292</strain>
    </source>
</reference>
<evidence type="ECO:0000256" key="2">
    <source>
        <dbReference type="ARBA" id="ARBA00022723"/>
    </source>
</evidence>
<evidence type="ECO:0000313" key="10">
    <source>
        <dbReference type="Proteomes" id="UP001059617"/>
    </source>
</evidence>
<organism evidence="9 10">
    <name type="scientific">Dactylosporangium fulvum</name>
    <dbReference type="NCBI Taxonomy" id="53359"/>
    <lineage>
        <taxon>Bacteria</taxon>
        <taxon>Bacillati</taxon>
        <taxon>Actinomycetota</taxon>
        <taxon>Actinomycetes</taxon>
        <taxon>Micromonosporales</taxon>
        <taxon>Micromonosporaceae</taxon>
        <taxon>Dactylosporangium</taxon>
    </lineage>
</organism>